<comment type="caution">
    <text evidence="2">The sequence shown here is derived from an EMBL/GenBank/DDBJ whole genome shotgun (WGS) entry which is preliminary data.</text>
</comment>
<dbReference type="OrthoDB" id="7366224at2"/>
<gene>
    <name evidence="2" type="ORF">CGK74_00080</name>
</gene>
<dbReference type="Pfam" id="PF18433">
    <property type="entry name" value="DUF5610"/>
    <property type="match status" value="1"/>
</dbReference>
<proteinExistence type="predicted"/>
<dbReference type="InterPro" id="IPR041651">
    <property type="entry name" value="DUF5610"/>
</dbReference>
<dbReference type="EMBL" id="NOIH01000001">
    <property type="protein sequence ID" value="OYD55852.1"/>
    <property type="molecule type" value="Genomic_DNA"/>
</dbReference>
<keyword evidence="3" id="KW-1185">Reference proteome</keyword>
<dbReference type="RefSeq" id="WP_094266302.1">
    <property type="nucleotide sequence ID" value="NZ_NOIH01000001.1"/>
</dbReference>
<dbReference type="AlphaFoldDB" id="A0A235F3M5"/>
<feature type="domain" description="DUF5610" evidence="1">
    <location>
        <begin position="74"/>
        <end position="192"/>
    </location>
</feature>
<evidence type="ECO:0000313" key="2">
    <source>
        <dbReference type="EMBL" id="OYD55852.1"/>
    </source>
</evidence>
<evidence type="ECO:0000259" key="1">
    <source>
        <dbReference type="Pfam" id="PF18433"/>
    </source>
</evidence>
<dbReference type="Proteomes" id="UP000215181">
    <property type="component" value="Unassembled WGS sequence"/>
</dbReference>
<sequence length="214" mass="23001">MKVKPAIDKESVMAIFNVSAGSSAAALDPARGAASSTNRRDEVRPVSARYEDVRAESNVQILQASLSVAINAGNESQALLFRAALEKINEILKPELGELALQNAVQGDNSPEATAERILSFATGLFDRYAEQYPDKDAETVLRDFVGLVRGGFEQGYKEATDILSGLNVFEGDIEAGVRKTYSLVSQGFDDFLSARLEALKPVETQTQAGAPES</sequence>
<dbReference type="Gene3D" id="1.10.132.90">
    <property type="match status" value="1"/>
</dbReference>
<reference evidence="2 3" key="1">
    <citation type="submission" date="2017-07" db="EMBL/GenBank/DDBJ databases">
        <title>Thauera sp. KNDSS-Mac4 genome sequence and assembly.</title>
        <authorList>
            <person name="Mayilraj S."/>
        </authorList>
    </citation>
    <scope>NUCLEOTIDE SEQUENCE [LARGE SCALE GENOMIC DNA]</scope>
    <source>
        <strain evidence="2 3">KNDSS-Mac4</strain>
    </source>
</reference>
<organism evidence="2 3">
    <name type="scientific">Thauera propionica</name>
    <dbReference type="NCBI Taxonomy" id="2019431"/>
    <lineage>
        <taxon>Bacteria</taxon>
        <taxon>Pseudomonadati</taxon>
        <taxon>Pseudomonadota</taxon>
        <taxon>Betaproteobacteria</taxon>
        <taxon>Rhodocyclales</taxon>
        <taxon>Zoogloeaceae</taxon>
        <taxon>Thauera</taxon>
    </lineage>
</organism>
<protein>
    <recommendedName>
        <fullName evidence="1">DUF5610 domain-containing protein</fullName>
    </recommendedName>
</protein>
<evidence type="ECO:0000313" key="3">
    <source>
        <dbReference type="Proteomes" id="UP000215181"/>
    </source>
</evidence>
<accession>A0A235F3M5</accession>
<name>A0A235F3M5_9RHOO</name>